<evidence type="ECO:0000313" key="3">
    <source>
        <dbReference type="EMBL" id="MFD1647277.1"/>
    </source>
</evidence>
<dbReference type="Proteomes" id="UP001597034">
    <property type="component" value="Unassembled WGS sequence"/>
</dbReference>
<feature type="coiled-coil region" evidence="1">
    <location>
        <begin position="100"/>
        <end position="127"/>
    </location>
</feature>
<reference evidence="3 4" key="1">
    <citation type="journal article" date="2019" name="Int. J. Syst. Evol. Microbiol.">
        <title>The Global Catalogue of Microorganisms (GCM) 10K type strain sequencing project: providing services to taxonomists for standard genome sequencing and annotation.</title>
        <authorList>
            <consortium name="The Broad Institute Genomics Platform"/>
            <consortium name="The Broad Institute Genome Sequencing Center for Infectious Disease"/>
            <person name="Wu L."/>
            <person name="Ma J."/>
        </authorList>
    </citation>
    <scope>NUCLEOTIDE SEQUENCE [LARGE SCALE GENOMIC DNA]</scope>
    <source>
        <strain evidence="3 4">CGMCC 1.10390</strain>
    </source>
</reference>
<feature type="compositionally biased region" description="Polar residues" evidence="2">
    <location>
        <begin position="45"/>
        <end position="54"/>
    </location>
</feature>
<proteinExistence type="predicted"/>
<feature type="compositionally biased region" description="Gly residues" evidence="2">
    <location>
        <begin position="213"/>
        <end position="224"/>
    </location>
</feature>
<protein>
    <submittedName>
        <fullName evidence="3">Uncharacterized protein</fullName>
    </submittedName>
</protein>
<feature type="region of interest" description="Disordered" evidence="2">
    <location>
        <begin position="24"/>
        <end position="57"/>
    </location>
</feature>
<keyword evidence="1" id="KW-0175">Coiled coil</keyword>
<dbReference type="RefSeq" id="WP_256400663.1">
    <property type="nucleotide sequence ID" value="NZ_JANHJR010000003.1"/>
</dbReference>
<dbReference type="EMBL" id="JBHUDO010000003">
    <property type="protein sequence ID" value="MFD1647277.1"/>
    <property type="molecule type" value="Genomic_DNA"/>
</dbReference>
<name>A0ABD6DPM8_9EURY</name>
<organism evidence="3 4">
    <name type="scientific">Haloarchaeobius litoreus</name>
    <dbReference type="NCBI Taxonomy" id="755306"/>
    <lineage>
        <taxon>Archaea</taxon>
        <taxon>Methanobacteriati</taxon>
        <taxon>Methanobacteriota</taxon>
        <taxon>Stenosarchaea group</taxon>
        <taxon>Halobacteria</taxon>
        <taxon>Halobacteriales</taxon>
        <taxon>Halorubellaceae</taxon>
        <taxon>Haloarchaeobius</taxon>
    </lineage>
</organism>
<evidence type="ECO:0000313" key="4">
    <source>
        <dbReference type="Proteomes" id="UP001597034"/>
    </source>
</evidence>
<evidence type="ECO:0000256" key="1">
    <source>
        <dbReference type="SAM" id="Coils"/>
    </source>
</evidence>
<evidence type="ECO:0000256" key="2">
    <source>
        <dbReference type="SAM" id="MobiDB-lite"/>
    </source>
</evidence>
<comment type="caution">
    <text evidence="3">The sequence shown here is derived from an EMBL/GenBank/DDBJ whole genome shotgun (WGS) entry which is preliminary data.</text>
</comment>
<keyword evidence="4" id="KW-1185">Reference proteome</keyword>
<feature type="compositionally biased region" description="Gly residues" evidence="2">
    <location>
        <begin position="240"/>
        <end position="275"/>
    </location>
</feature>
<sequence>MKRTLAVLACVMLTVAALPVAVADRPGPSTAVDAATTDDPVQTPPGDNNSSNRSMGGAFSTFAQSAAADANGEVDSGMWGAAFNGSGDNATRARLVDGRTNALEARLDALQEQRQRLQERRDEMSRVAYRAQLASLTSRLAALGSALNQTEDAAREAGVNTTQLDRIRQNASELTGPEIAEMARELGAGGPPESVPGLDRERCEEDRPNCGNETGGTGEGGPGDNPGQTEEQRGNVSDGPGNGPGGADDGAGGDNGSDGDGPGAGTGGNGGNGGDGDGETDDASIHPADTVLLEPIRQATV</sequence>
<gene>
    <name evidence="3" type="ORF">ACFSBL_16435</name>
</gene>
<dbReference type="AlphaFoldDB" id="A0ABD6DPM8"/>
<accession>A0ABD6DPM8</accession>
<feature type="compositionally biased region" description="Basic and acidic residues" evidence="2">
    <location>
        <begin position="198"/>
        <end position="208"/>
    </location>
</feature>
<feature type="region of interest" description="Disordered" evidence="2">
    <location>
        <begin position="185"/>
        <end position="301"/>
    </location>
</feature>